<dbReference type="AlphaFoldDB" id="A0A840SGG6"/>
<keyword evidence="2" id="KW-1185">Reference proteome</keyword>
<name>A0A840SGG6_9RHOB</name>
<comment type="caution">
    <text evidence="1">The sequence shown here is derived from an EMBL/GenBank/DDBJ whole genome shotgun (WGS) entry which is preliminary data.</text>
</comment>
<proteinExistence type="predicted"/>
<evidence type="ECO:0000313" key="2">
    <source>
        <dbReference type="Proteomes" id="UP000549457"/>
    </source>
</evidence>
<accession>A0A840SGG6</accession>
<dbReference type="Proteomes" id="UP000549457">
    <property type="component" value="Unassembled WGS sequence"/>
</dbReference>
<dbReference type="EMBL" id="JACHFM010000002">
    <property type="protein sequence ID" value="MBB5222069.1"/>
    <property type="molecule type" value="Genomic_DNA"/>
</dbReference>
<dbReference type="RefSeq" id="WP_184148491.1">
    <property type="nucleotide sequence ID" value="NZ_JACHFM010000002.1"/>
</dbReference>
<reference evidence="1 2" key="1">
    <citation type="submission" date="2020-08" db="EMBL/GenBank/DDBJ databases">
        <title>Genomic Encyclopedia of Type Strains, Phase IV (KMG-IV): sequencing the most valuable type-strain genomes for metagenomic binning, comparative biology and taxonomic classification.</title>
        <authorList>
            <person name="Goeker M."/>
        </authorList>
    </citation>
    <scope>NUCLEOTIDE SEQUENCE [LARGE SCALE GENOMIC DNA]</scope>
    <source>
        <strain evidence="1 2">DSM 101730</strain>
    </source>
</reference>
<protein>
    <submittedName>
        <fullName evidence="1">Uncharacterized protein</fullName>
    </submittedName>
</protein>
<organism evidence="1 2">
    <name type="scientific">Amaricoccus macauensis</name>
    <dbReference type="NCBI Taxonomy" id="57001"/>
    <lineage>
        <taxon>Bacteria</taxon>
        <taxon>Pseudomonadati</taxon>
        <taxon>Pseudomonadota</taxon>
        <taxon>Alphaproteobacteria</taxon>
        <taxon>Rhodobacterales</taxon>
        <taxon>Paracoccaceae</taxon>
        <taxon>Amaricoccus</taxon>
    </lineage>
</organism>
<evidence type="ECO:0000313" key="1">
    <source>
        <dbReference type="EMBL" id="MBB5222069.1"/>
    </source>
</evidence>
<sequence length="195" mass="21220">MNIQIAHRPSLDLMPTGFAEGLDDWSCGDGTPASRSYAGAPNADLVEDADFGTCLELRTTVPMQRLRYMAEVPIRFGHFVEVSARLKIVSGPLPLVRISAFAGGRPGQHIVELPETGPVIGIASYDTVFGVSAVIGPELRAGVHMVWGDRARYAHMGLDLLSETGTVARIDRIEIREVTRRFRPLGPILPGFQDL</sequence>
<gene>
    <name evidence="1" type="ORF">HNP73_002005</name>
</gene>